<dbReference type="AlphaFoldDB" id="A0AA41N3I4"/>
<reference evidence="2" key="1">
    <citation type="submission" date="2020-03" db="EMBL/GenBank/DDBJ databases">
        <title>Studies in the Genomics of Life Span.</title>
        <authorList>
            <person name="Glass D."/>
        </authorList>
    </citation>
    <scope>NUCLEOTIDE SEQUENCE</scope>
    <source>
        <strain evidence="2">SUZIE</strain>
        <tissue evidence="2">Muscle</tissue>
    </source>
</reference>
<evidence type="ECO:0000313" key="3">
    <source>
        <dbReference type="Proteomes" id="UP001166674"/>
    </source>
</evidence>
<feature type="compositionally biased region" description="Basic and acidic residues" evidence="1">
    <location>
        <begin position="37"/>
        <end position="55"/>
    </location>
</feature>
<accession>A0AA41N3I4</accession>
<gene>
    <name evidence="2" type="ORF">SUZIE_171200</name>
</gene>
<protein>
    <submittedName>
        <fullName evidence="2">Surfeit locus protein 6</fullName>
    </submittedName>
</protein>
<dbReference type="Proteomes" id="UP001166674">
    <property type="component" value="Unassembled WGS sequence"/>
</dbReference>
<organism evidence="2 3">
    <name type="scientific">Sciurus carolinensis</name>
    <name type="common">Eastern gray squirrel</name>
    <dbReference type="NCBI Taxonomy" id="30640"/>
    <lineage>
        <taxon>Eukaryota</taxon>
        <taxon>Metazoa</taxon>
        <taxon>Chordata</taxon>
        <taxon>Craniata</taxon>
        <taxon>Vertebrata</taxon>
        <taxon>Euteleostomi</taxon>
        <taxon>Mammalia</taxon>
        <taxon>Eutheria</taxon>
        <taxon>Euarchontoglires</taxon>
        <taxon>Glires</taxon>
        <taxon>Rodentia</taxon>
        <taxon>Sciuromorpha</taxon>
        <taxon>Sciuridae</taxon>
        <taxon>Sciurinae</taxon>
        <taxon>Sciurini</taxon>
        <taxon>Sciurus</taxon>
    </lineage>
</organism>
<proteinExistence type="predicted"/>
<feature type="compositionally biased region" description="Polar residues" evidence="1">
    <location>
        <begin position="14"/>
        <end position="27"/>
    </location>
</feature>
<evidence type="ECO:0000256" key="1">
    <source>
        <dbReference type="SAM" id="MobiDB-lite"/>
    </source>
</evidence>
<evidence type="ECO:0000313" key="2">
    <source>
        <dbReference type="EMBL" id="MBZ3883090.1"/>
    </source>
</evidence>
<sequence>MAEPDSLCPGGSATVLQEKTQQASDQGSPKKLSTALLDKKQWRKHELDQRDSGGTEKAIKIEGAIRLPGGGLQGATELVLMFIKVEVCEVATVSKAHCRKEKQQKMKGTSQRCLQVLECQQSQQGPLEELHREKDAGKVQDLETKMKWTTWLSKMYCVMICSNACLQLETLKHKGKPWVQPRQWEKCSVTWWRKQQTQYKQHQNLH</sequence>
<comment type="caution">
    <text evidence="2">The sequence shown here is derived from an EMBL/GenBank/DDBJ whole genome shotgun (WGS) entry which is preliminary data.</text>
</comment>
<feature type="region of interest" description="Disordered" evidence="1">
    <location>
        <begin position="1"/>
        <end position="55"/>
    </location>
</feature>
<keyword evidence="3" id="KW-1185">Reference proteome</keyword>
<name>A0AA41N3I4_SCICA</name>
<dbReference type="EMBL" id="JAATJV010385100">
    <property type="protein sequence ID" value="MBZ3883090.1"/>
    <property type="molecule type" value="Genomic_DNA"/>
</dbReference>